<evidence type="ECO:0000256" key="3">
    <source>
        <dbReference type="ARBA" id="ARBA00023284"/>
    </source>
</evidence>
<dbReference type="InterPro" id="IPR013740">
    <property type="entry name" value="Redoxin"/>
</dbReference>
<dbReference type="Gene3D" id="3.40.30.10">
    <property type="entry name" value="Glutaredoxin"/>
    <property type="match status" value="1"/>
</dbReference>
<dbReference type="PANTHER" id="PTHR42852:SF17">
    <property type="entry name" value="THIOREDOXIN-LIKE PROTEIN HI_1115"/>
    <property type="match status" value="1"/>
</dbReference>
<dbReference type="GO" id="GO:0015036">
    <property type="term" value="F:disulfide oxidoreductase activity"/>
    <property type="evidence" value="ECO:0007669"/>
    <property type="project" value="UniProtKB-ARBA"/>
</dbReference>
<keyword evidence="4" id="KW-1133">Transmembrane helix</keyword>
<dbReference type="Proteomes" id="UP001205843">
    <property type="component" value="Unassembled WGS sequence"/>
</dbReference>
<dbReference type="PANTHER" id="PTHR42852">
    <property type="entry name" value="THIOL:DISULFIDE INTERCHANGE PROTEIN DSBE"/>
    <property type="match status" value="1"/>
</dbReference>
<comment type="subcellular location">
    <subcellularLocation>
        <location evidence="1">Cell envelope</location>
    </subcellularLocation>
</comment>
<dbReference type="SUPFAM" id="SSF52833">
    <property type="entry name" value="Thioredoxin-like"/>
    <property type="match status" value="1"/>
</dbReference>
<dbReference type="Pfam" id="PF08534">
    <property type="entry name" value="Redoxin"/>
    <property type="match status" value="1"/>
</dbReference>
<dbReference type="InterPro" id="IPR050553">
    <property type="entry name" value="Thioredoxin_ResA/DsbE_sf"/>
</dbReference>
<evidence type="ECO:0000259" key="5">
    <source>
        <dbReference type="PROSITE" id="PS51352"/>
    </source>
</evidence>
<feature type="domain" description="Thioredoxin" evidence="5">
    <location>
        <begin position="26"/>
        <end position="166"/>
    </location>
</feature>
<comment type="caution">
    <text evidence="6">The sequence shown here is derived from an EMBL/GenBank/DDBJ whole genome shotgun (WGS) entry which is preliminary data.</text>
</comment>
<evidence type="ECO:0000256" key="2">
    <source>
        <dbReference type="ARBA" id="ARBA00022748"/>
    </source>
</evidence>
<dbReference type="EMBL" id="JALJXV010000001">
    <property type="protein sequence ID" value="MCP1672913.1"/>
    <property type="molecule type" value="Genomic_DNA"/>
</dbReference>
<evidence type="ECO:0000256" key="4">
    <source>
        <dbReference type="SAM" id="Phobius"/>
    </source>
</evidence>
<dbReference type="GO" id="GO:0030313">
    <property type="term" value="C:cell envelope"/>
    <property type="evidence" value="ECO:0007669"/>
    <property type="project" value="UniProtKB-SubCell"/>
</dbReference>
<keyword evidence="2" id="KW-0201">Cytochrome c-type biogenesis</keyword>
<name>A0AAE3G1V5_9GAMM</name>
<organism evidence="6 7">
    <name type="scientific">Natronocella acetinitrilica</name>
    <dbReference type="NCBI Taxonomy" id="414046"/>
    <lineage>
        <taxon>Bacteria</taxon>
        <taxon>Pseudomonadati</taxon>
        <taxon>Pseudomonadota</taxon>
        <taxon>Gammaproteobacteria</taxon>
        <taxon>Chromatiales</taxon>
        <taxon>Ectothiorhodospiraceae</taxon>
        <taxon>Natronocella</taxon>
    </lineage>
</organism>
<dbReference type="GO" id="GO:0017004">
    <property type="term" value="P:cytochrome complex assembly"/>
    <property type="evidence" value="ECO:0007669"/>
    <property type="project" value="UniProtKB-KW"/>
</dbReference>
<evidence type="ECO:0000313" key="7">
    <source>
        <dbReference type="Proteomes" id="UP001205843"/>
    </source>
</evidence>
<sequence>MKLKDLLIAGVAAVIVGGAVLVWIAPWEGERAPNVQWTTLDGETVQLADLRGKPTIIAFWATTCVTCVQEIPHFAELYEELAPRGLQFVAVAMEYDPPNQVQAMVKAREMPYPVAMDQDGSVAKAFGDVRLTPTTVVIGPNGEIVQRRLGMMDMERLRERLERMLPADGAA</sequence>
<dbReference type="InterPro" id="IPR013766">
    <property type="entry name" value="Thioredoxin_domain"/>
</dbReference>
<dbReference type="InterPro" id="IPR017937">
    <property type="entry name" value="Thioredoxin_CS"/>
</dbReference>
<evidence type="ECO:0000313" key="6">
    <source>
        <dbReference type="EMBL" id="MCP1672913.1"/>
    </source>
</evidence>
<dbReference type="PROSITE" id="PS51352">
    <property type="entry name" value="THIOREDOXIN_2"/>
    <property type="match status" value="1"/>
</dbReference>
<keyword evidence="4" id="KW-0472">Membrane</keyword>
<gene>
    <name evidence="6" type="ORF">J2T57_000005</name>
</gene>
<protein>
    <submittedName>
        <fullName evidence="6">Peroxiredoxin</fullName>
    </submittedName>
</protein>
<reference evidence="6" key="1">
    <citation type="submission" date="2022-03" db="EMBL/GenBank/DDBJ databases">
        <title>Genomic Encyclopedia of Type Strains, Phase III (KMG-III): the genomes of soil and plant-associated and newly described type strains.</title>
        <authorList>
            <person name="Whitman W."/>
        </authorList>
    </citation>
    <scope>NUCLEOTIDE SEQUENCE</scope>
    <source>
        <strain evidence="6">ANL 6-2</strain>
    </source>
</reference>
<keyword evidence="7" id="KW-1185">Reference proteome</keyword>
<feature type="transmembrane region" description="Helical" evidence="4">
    <location>
        <begin position="6"/>
        <end position="25"/>
    </location>
</feature>
<proteinExistence type="predicted"/>
<dbReference type="AlphaFoldDB" id="A0AAE3G1V5"/>
<dbReference type="PROSITE" id="PS00194">
    <property type="entry name" value="THIOREDOXIN_1"/>
    <property type="match status" value="1"/>
</dbReference>
<accession>A0AAE3G1V5</accession>
<dbReference type="InterPro" id="IPR036249">
    <property type="entry name" value="Thioredoxin-like_sf"/>
</dbReference>
<keyword evidence="3" id="KW-0676">Redox-active center</keyword>
<keyword evidence="4" id="KW-0812">Transmembrane</keyword>
<dbReference type="CDD" id="cd02966">
    <property type="entry name" value="TlpA_like_family"/>
    <property type="match status" value="1"/>
</dbReference>
<evidence type="ECO:0000256" key="1">
    <source>
        <dbReference type="ARBA" id="ARBA00004196"/>
    </source>
</evidence>
<dbReference type="RefSeq" id="WP_253472413.1">
    <property type="nucleotide sequence ID" value="NZ_JALJXV010000001.1"/>
</dbReference>